<feature type="domain" description="C2H2-type" evidence="10">
    <location>
        <begin position="411"/>
        <end position="434"/>
    </location>
</feature>
<sequence length="970" mass="107370">MTRRSLSECDQSNGSFGTSNTLGQHKRVKNSFECRYCDRVFGTAQGCVQHQDAVHRIECNECSRAFYSPDALGQHKQAAHPRFECTYCDRVFSSSGWRDRHEAAVHGFQCVDCKKTFSSQSALRKHRQDKHPFQCHYCDRIFGSAEAREHHEGAAHLAHKAFFSPDALQQHKRDNHPSFPCHYCDRVFNSAEACSQHEALVHLTHKCDACGRGFLSSDTLEQHKRDAHLFFKCGYCDRVFKSAEACSQHAATHPKHKCDECDRAFLSSDAVDQHKRDKHPSFGCGHCGRTFKSAETHSQHEAVAHPAHACDECDRAFSSPDSLEQHKRDTHASFECRHCSRAFRSIEARNQHVDAVHPMLPCHKCSKKFRSPSTLEQHQRHDHPSIKCSICGLEFSSSVMRDTHETAAHFYPCTQCDRDFKSDDALRQHENTLHGVDLDRSDTLDQENVGHCIEQLPSLAQTSCHETGQHPNSRASNLTTVVVTSYPDECRIQPRSNSSEQQLSDPESVSAGQVSSLHSPASYASAIDGSEAPMEGCSVKENINGDGDEQGTRCWRCGGVFDTEEEFRSHACGFLGREIPLHCPDCYSCFADETSLQQHLTTKMAFACQCCGLQFCFRSLLQEHLESHLKCQKCGISFGDESELYRHKEHEHPIVVCWECGGAVILQDNLDLHYASEHPTCSICGVRMKERDMLDEHVNSEHANSGHSPKSDRISESGRDQADDQSSSEDIGVGSEKHNVAVPSSPSAVGSTQFSVPQMDNHLADSDHKKETRGDSHQIPSPSLTPSVNGSDASQSNFGTLVAQETLLHSDPQPVSPNSSFLTESYDSVSDQTTSSSSSQSVVYVTVDSIPEYARENRAYLVATSAPSVPSSAATSPLRLPSALSSLDSVELLPQISDASTPSTVTPSGNEIRLHCRICGRNPCENMTATICGHIFCNSCITRAVVSKSECPVCKGATLLYCLFRLDLTA</sequence>
<evidence type="ECO:0000256" key="6">
    <source>
        <dbReference type="ARBA" id="ARBA00023242"/>
    </source>
</evidence>
<dbReference type="SUPFAM" id="SSF57667">
    <property type="entry name" value="beta-beta-alpha zinc fingers"/>
    <property type="match status" value="4"/>
</dbReference>
<feature type="region of interest" description="Disordered" evidence="8">
    <location>
        <begin position="810"/>
        <end position="838"/>
    </location>
</feature>
<evidence type="ECO:0000259" key="10">
    <source>
        <dbReference type="PROSITE" id="PS50157"/>
    </source>
</evidence>
<comment type="subcellular location">
    <subcellularLocation>
        <location evidence="1">Nucleus</location>
    </subcellularLocation>
</comment>
<feature type="domain" description="C2H2-type" evidence="10">
    <location>
        <begin position="32"/>
        <end position="60"/>
    </location>
</feature>
<protein>
    <recommendedName>
        <fullName evidence="13">RING-type E3 ubiquitin transferase</fullName>
    </recommendedName>
</protein>
<dbReference type="PROSITE" id="PS50089">
    <property type="entry name" value="ZF_RING_2"/>
    <property type="match status" value="1"/>
</dbReference>
<evidence type="ECO:0000313" key="12">
    <source>
        <dbReference type="Proteomes" id="UP000054217"/>
    </source>
</evidence>
<keyword evidence="4 7" id="KW-0863">Zinc-finger</keyword>
<evidence type="ECO:0000259" key="9">
    <source>
        <dbReference type="PROSITE" id="PS50089"/>
    </source>
</evidence>
<feature type="domain" description="C2H2-type" evidence="10">
    <location>
        <begin position="334"/>
        <end position="357"/>
    </location>
</feature>
<feature type="domain" description="C2H2-type" evidence="10">
    <location>
        <begin position="256"/>
        <end position="279"/>
    </location>
</feature>
<dbReference type="InterPro" id="IPR001841">
    <property type="entry name" value="Znf_RING"/>
</dbReference>
<dbReference type="SMART" id="SM00355">
    <property type="entry name" value="ZnF_C2H2"/>
    <property type="match status" value="20"/>
</dbReference>
<dbReference type="EMBL" id="KN832109">
    <property type="protein sequence ID" value="KIN94185.1"/>
    <property type="molecule type" value="Genomic_DNA"/>
</dbReference>
<dbReference type="Pfam" id="PF13912">
    <property type="entry name" value="zf-C2H2_6"/>
    <property type="match status" value="2"/>
</dbReference>
<evidence type="ECO:0000256" key="7">
    <source>
        <dbReference type="PROSITE-ProRule" id="PRU00042"/>
    </source>
</evidence>
<keyword evidence="3" id="KW-0677">Repeat</keyword>
<keyword evidence="6" id="KW-0539">Nucleus</keyword>
<dbReference type="InterPro" id="IPR036236">
    <property type="entry name" value="Znf_C2H2_sf"/>
</dbReference>
<dbReference type="OrthoDB" id="6077919at2759"/>
<dbReference type="InterPro" id="IPR018957">
    <property type="entry name" value="Znf_C3HC4_RING-type"/>
</dbReference>
<feature type="domain" description="C2H2-type" evidence="10">
    <location>
        <begin position="108"/>
        <end position="131"/>
    </location>
</feature>
<feature type="domain" description="C2H2-type" evidence="10">
    <location>
        <begin position="57"/>
        <end position="80"/>
    </location>
</feature>
<dbReference type="PROSITE" id="PS00028">
    <property type="entry name" value="ZINC_FINGER_C2H2_1"/>
    <property type="match status" value="13"/>
</dbReference>
<dbReference type="PANTHER" id="PTHR24376:SF235">
    <property type="entry name" value="C2H2-TYPE DOMAIN-CONTAINING PROTEIN"/>
    <property type="match status" value="1"/>
</dbReference>
<evidence type="ECO:0000256" key="8">
    <source>
        <dbReference type="SAM" id="MobiDB-lite"/>
    </source>
</evidence>
<dbReference type="AlphaFoldDB" id="A0A0C3NEJ5"/>
<dbReference type="HOGENOM" id="CLU_316906_0_0_1"/>
<feature type="domain" description="C2H2-type" evidence="10">
    <location>
        <begin position="83"/>
        <end position="106"/>
    </location>
</feature>
<feature type="compositionally biased region" description="Low complexity" evidence="8">
    <location>
        <begin position="825"/>
        <end position="838"/>
    </location>
</feature>
<reference evidence="11 12" key="1">
    <citation type="submission" date="2014-04" db="EMBL/GenBank/DDBJ databases">
        <authorList>
            <consortium name="DOE Joint Genome Institute"/>
            <person name="Kuo A."/>
            <person name="Kohler A."/>
            <person name="Costa M.D."/>
            <person name="Nagy L.G."/>
            <person name="Floudas D."/>
            <person name="Copeland A."/>
            <person name="Barry K.W."/>
            <person name="Cichocki N."/>
            <person name="Veneault-Fourrey C."/>
            <person name="LaButti K."/>
            <person name="Lindquist E.A."/>
            <person name="Lipzen A."/>
            <person name="Lundell T."/>
            <person name="Morin E."/>
            <person name="Murat C."/>
            <person name="Sun H."/>
            <person name="Tunlid A."/>
            <person name="Henrissat B."/>
            <person name="Grigoriev I.V."/>
            <person name="Hibbett D.S."/>
            <person name="Martin F."/>
            <person name="Nordberg H.P."/>
            <person name="Cantor M.N."/>
            <person name="Hua S.X."/>
        </authorList>
    </citation>
    <scope>NUCLEOTIDE SEQUENCE [LARGE SCALE GENOMIC DNA]</scope>
    <source>
        <strain evidence="11 12">Marx 270</strain>
    </source>
</reference>
<evidence type="ECO:0000256" key="2">
    <source>
        <dbReference type="ARBA" id="ARBA00022723"/>
    </source>
</evidence>
<feature type="region of interest" description="Disordered" evidence="8">
    <location>
        <begin position="490"/>
        <end position="515"/>
    </location>
</feature>
<feature type="compositionally biased region" description="Polar residues" evidence="8">
    <location>
        <begin position="494"/>
        <end position="515"/>
    </location>
</feature>
<evidence type="ECO:0000256" key="1">
    <source>
        <dbReference type="ARBA" id="ARBA00004123"/>
    </source>
</evidence>
<gene>
    <name evidence="11" type="ORF">M404DRAFT_1008533</name>
</gene>
<feature type="compositionally biased region" description="Basic and acidic residues" evidence="8">
    <location>
        <begin position="762"/>
        <end position="776"/>
    </location>
</feature>
<proteinExistence type="predicted"/>
<evidence type="ECO:0000256" key="4">
    <source>
        <dbReference type="ARBA" id="ARBA00022771"/>
    </source>
</evidence>
<feature type="domain" description="C2H2-type" evidence="10">
    <location>
        <begin position="205"/>
        <end position="228"/>
    </location>
</feature>
<evidence type="ECO:0008006" key="13">
    <source>
        <dbReference type="Google" id="ProtNLM"/>
    </source>
</evidence>
<feature type="domain" description="C2H2-type" evidence="10">
    <location>
        <begin position="360"/>
        <end position="388"/>
    </location>
</feature>
<reference evidence="12" key="2">
    <citation type="submission" date="2015-01" db="EMBL/GenBank/DDBJ databases">
        <title>Evolutionary Origins and Diversification of the Mycorrhizal Mutualists.</title>
        <authorList>
            <consortium name="DOE Joint Genome Institute"/>
            <consortium name="Mycorrhizal Genomics Consortium"/>
            <person name="Kohler A."/>
            <person name="Kuo A."/>
            <person name="Nagy L.G."/>
            <person name="Floudas D."/>
            <person name="Copeland A."/>
            <person name="Barry K.W."/>
            <person name="Cichocki N."/>
            <person name="Veneault-Fourrey C."/>
            <person name="LaButti K."/>
            <person name="Lindquist E.A."/>
            <person name="Lipzen A."/>
            <person name="Lundell T."/>
            <person name="Morin E."/>
            <person name="Murat C."/>
            <person name="Riley R."/>
            <person name="Ohm R."/>
            <person name="Sun H."/>
            <person name="Tunlid A."/>
            <person name="Henrissat B."/>
            <person name="Grigoriev I.V."/>
            <person name="Hibbett D.S."/>
            <person name="Martin F."/>
        </authorList>
    </citation>
    <scope>NUCLEOTIDE SEQUENCE [LARGE SCALE GENOMIC DNA]</scope>
    <source>
        <strain evidence="12">Marx 270</strain>
    </source>
</reference>
<dbReference type="SUPFAM" id="SSF57850">
    <property type="entry name" value="RING/U-box"/>
    <property type="match status" value="1"/>
</dbReference>
<dbReference type="Gene3D" id="3.30.160.60">
    <property type="entry name" value="Classic Zinc Finger"/>
    <property type="match status" value="8"/>
</dbReference>
<keyword evidence="5" id="KW-0862">Zinc</keyword>
<dbReference type="InterPro" id="IPR013083">
    <property type="entry name" value="Znf_RING/FYVE/PHD"/>
</dbReference>
<keyword evidence="2" id="KW-0479">Metal-binding</keyword>
<evidence type="ECO:0000256" key="5">
    <source>
        <dbReference type="ARBA" id="ARBA00022833"/>
    </source>
</evidence>
<evidence type="ECO:0000256" key="3">
    <source>
        <dbReference type="ARBA" id="ARBA00022737"/>
    </source>
</evidence>
<dbReference type="GO" id="GO:0008270">
    <property type="term" value="F:zinc ion binding"/>
    <property type="evidence" value="ECO:0007669"/>
    <property type="project" value="UniProtKB-KW"/>
</dbReference>
<dbReference type="PROSITE" id="PS50157">
    <property type="entry name" value="ZINC_FINGER_C2H2_2"/>
    <property type="match status" value="16"/>
</dbReference>
<keyword evidence="12" id="KW-1185">Reference proteome</keyword>
<dbReference type="InParanoid" id="A0A0C3NEJ5"/>
<dbReference type="STRING" id="870435.A0A0C3NEJ5"/>
<feature type="domain" description="C2H2-type" evidence="10">
    <location>
        <begin position="231"/>
        <end position="258"/>
    </location>
</feature>
<feature type="domain" description="C2H2-type" evidence="10">
    <location>
        <begin position="308"/>
        <end position="332"/>
    </location>
</feature>
<dbReference type="InterPro" id="IPR013087">
    <property type="entry name" value="Znf_C2H2_type"/>
</dbReference>
<feature type="region of interest" description="Disordered" evidence="8">
    <location>
        <begin position="698"/>
        <end position="795"/>
    </location>
</feature>
<dbReference type="InterPro" id="IPR017907">
    <property type="entry name" value="Znf_RING_CS"/>
</dbReference>
<dbReference type="Pfam" id="PF00097">
    <property type="entry name" value="zf-C3HC4"/>
    <property type="match status" value="1"/>
</dbReference>
<dbReference type="GO" id="GO:0005634">
    <property type="term" value="C:nucleus"/>
    <property type="evidence" value="ECO:0007669"/>
    <property type="project" value="UniProtKB-SubCell"/>
</dbReference>
<feature type="domain" description="C2H2-type" evidence="10">
    <location>
        <begin position="629"/>
        <end position="652"/>
    </location>
</feature>
<feature type="domain" description="C2H2-type" evidence="10">
    <location>
        <begin position="606"/>
        <end position="628"/>
    </location>
</feature>
<organism evidence="11 12">
    <name type="scientific">Pisolithus tinctorius Marx 270</name>
    <dbReference type="NCBI Taxonomy" id="870435"/>
    <lineage>
        <taxon>Eukaryota</taxon>
        <taxon>Fungi</taxon>
        <taxon>Dikarya</taxon>
        <taxon>Basidiomycota</taxon>
        <taxon>Agaricomycotina</taxon>
        <taxon>Agaricomycetes</taxon>
        <taxon>Agaricomycetidae</taxon>
        <taxon>Boletales</taxon>
        <taxon>Sclerodermatineae</taxon>
        <taxon>Pisolithaceae</taxon>
        <taxon>Pisolithus</taxon>
    </lineage>
</organism>
<dbReference type="Gene3D" id="3.30.40.10">
    <property type="entry name" value="Zinc/RING finger domain, C3HC4 (zinc finger)"/>
    <property type="match status" value="1"/>
</dbReference>
<accession>A0A0C3NEJ5</accession>
<evidence type="ECO:0000313" key="11">
    <source>
        <dbReference type="EMBL" id="KIN94185.1"/>
    </source>
</evidence>
<feature type="compositionally biased region" description="Polar residues" evidence="8">
    <location>
        <begin position="778"/>
        <end position="795"/>
    </location>
</feature>
<feature type="domain" description="C2H2-type" evidence="10">
    <location>
        <begin position="179"/>
        <end position="207"/>
    </location>
</feature>
<feature type="domain" description="RING-type" evidence="9">
    <location>
        <begin position="916"/>
        <end position="955"/>
    </location>
</feature>
<feature type="compositionally biased region" description="Low complexity" evidence="8">
    <location>
        <begin position="740"/>
        <end position="749"/>
    </location>
</feature>
<feature type="domain" description="C2H2-type" evidence="10">
    <location>
        <begin position="282"/>
        <end position="305"/>
    </location>
</feature>
<feature type="compositionally biased region" description="Basic and acidic residues" evidence="8">
    <location>
        <begin position="709"/>
        <end position="722"/>
    </location>
</feature>
<dbReference type="PROSITE" id="PS00518">
    <property type="entry name" value="ZF_RING_1"/>
    <property type="match status" value="1"/>
</dbReference>
<dbReference type="Proteomes" id="UP000054217">
    <property type="component" value="Unassembled WGS sequence"/>
</dbReference>
<dbReference type="PANTHER" id="PTHR24376">
    <property type="entry name" value="ZINC FINGER PROTEIN"/>
    <property type="match status" value="1"/>
</dbReference>
<dbReference type="Pfam" id="PF00096">
    <property type="entry name" value="zf-C2H2"/>
    <property type="match status" value="3"/>
</dbReference>
<name>A0A0C3NEJ5_PISTI</name>
<feature type="domain" description="C2H2-type" evidence="10">
    <location>
        <begin position="133"/>
        <end position="161"/>
    </location>
</feature>